<sequence length="351" mass="39142">MGKSGEMRLRDGVRAGCAAGGTKKGGKKGKKDKAGRYHIKDALKSPKATTYTAQVLFGQIVSGDIDLDPEYQRDVYTAKQVGLIDSIFRNFYIPPVIFAVSAHDDGSKHRICIDGNQRLTAIYRFMLGLVYRKTTTFSLLLATHLLSRLRPLNGRKTLVQRLLHHLPLQIPHTPPPKNTTALFSNKQIVCVEYMDIGDKDEREIFQRVQLGMALTPAEKLGVVKSPCADFIRHLQSTFFKDSDSALTSLAWDRSRAGFTTLQAMLTSSDPAITLPFQITTAELGQDTGGLAKAIIEMRRQVRSEHVNVRMNTRIGKTMITFIKDIKLEDYKTEDDGETEMSREDGEVAPVP</sequence>
<dbReference type="EMBL" id="JANIEX010000515">
    <property type="protein sequence ID" value="KAJ3566075.1"/>
    <property type="molecule type" value="Genomic_DNA"/>
</dbReference>
<evidence type="ECO:0000259" key="2">
    <source>
        <dbReference type="Pfam" id="PF03235"/>
    </source>
</evidence>
<evidence type="ECO:0000313" key="4">
    <source>
        <dbReference type="Proteomes" id="UP001213000"/>
    </source>
</evidence>
<dbReference type="InterPro" id="IPR004919">
    <property type="entry name" value="GmrSD_N"/>
</dbReference>
<gene>
    <name evidence="3" type="ORF">NP233_g7229</name>
</gene>
<dbReference type="Proteomes" id="UP001213000">
    <property type="component" value="Unassembled WGS sequence"/>
</dbReference>
<evidence type="ECO:0000256" key="1">
    <source>
        <dbReference type="SAM" id="MobiDB-lite"/>
    </source>
</evidence>
<comment type="caution">
    <text evidence="3">The sequence shown here is derived from an EMBL/GenBank/DDBJ whole genome shotgun (WGS) entry which is preliminary data.</text>
</comment>
<name>A0AAD5VPN0_9AGAR</name>
<evidence type="ECO:0000313" key="3">
    <source>
        <dbReference type="EMBL" id="KAJ3566075.1"/>
    </source>
</evidence>
<dbReference type="Pfam" id="PF03235">
    <property type="entry name" value="GmrSD_N"/>
    <property type="match status" value="1"/>
</dbReference>
<dbReference type="PANTHER" id="PTHR39639">
    <property type="entry name" value="CHROMOSOME 16, WHOLE GENOME SHOTGUN SEQUENCE"/>
    <property type="match status" value="1"/>
</dbReference>
<reference evidence="3" key="1">
    <citation type="submission" date="2022-07" db="EMBL/GenBank/DDBJ databases">
        <title>Genome Sequence of Leucocoprinus birnbaumii.</title>
        <authorList>
            <person name="Buettner E."/>
        </authorList>
    </citation>
    <scope>NUCLEOTIDE SEQUENCE</scope>
    <source>
        <strain evidence="3">VT141</strain>
    </source>
</reference>
<dbReference type="AlphaFoldDB" id="A0AAD5VPN0"/>
<keyword evidence="4" id="KW-1185">Reference proteome</keyword>
<feature type="region of interest" description="Disordered" evidence="1">
    <location>
        <begin position="332"/>
        <end position="351"/>
    </location>
</feature>
<proteinExistence type="predicted"/>
<dbReference type="PANTHER" id="PTHR39639:SF1">
    <property type="entry name" value="DUF262 DOMAIN-CONTAINING PROTEIN"/>
    <property type="match status" value="1"/>
</dbReference>
<accession>A0AAD5VPN0</accession>
<feature type="domain" description="GmrSD restriction endonucleases N-terminal" evidence="2">
    <location>
        <begin position="60"/>
        <end position="135"/>
    </location>
</feature>
<protein>
    <recommendedName>
        <fullName evidence="2">GmrSD restriction endonucleases N-terminal domain-containing protein</fullName>
    </recommendedName>
</protein>
<organism evidence="3 4">
    <name type="scientific">Leucocoprinus birnbaumii</name>
    <dbReference type="NCBI Taxonomy" id="56174"/>
    <lineage>
        <taxon>Eukaryota</taxon>
        <taxon>Fungi</taxon>
        <taxon>Dikarya</taxon>
        <taxon>Basidiomycota</taxon>
        <taxon>Agaricomycotina</taxon>
        <taxon>Agaricomycetes</taxon>
        <taxon>Agaricomycetidae</taxon>
        <taxon>Agaricales</taxon>
        <taxon>Agaricineae</taxon>
        <taxon>Agaricaceae</taxon>
        <taxon>Leucocoprinus</taxon>
    </lineage>
</organism>